<dbReference type="eggNOG" id="COG2110">
    <property type="taxonomic scope" value="Bacteria"/>
</dbReference>
<evidence type="ECO:0000313" key="2">
    <source>
        <dbReference type="Proteomes" id="UP000005139"/>
    </source>
</evidence>
<organism evidence="1 2">
    <name type="scientific">Thermosinus carboxydivorans Nor1</name>
    <dbReference type="NCBI Taxonomy" id="401526"/>
    <lineage>
        <taxon>Bacteria</taxon>
        <taxon>Bacillati</taxon>
        <taxon>Bacillota</taxon>
        <taxon>Negativicutes</taxon>
        <taxon>Selenomonadales</taxon>
        <taxon>Sporomusaceae</taxon>
        <taxon>Thermosinus</taxon>
    </lineage>
</organism>
<evidence type="ECO:0008006" key="3">
    <source>
        <dbReference type="Google" id="ProtNLM"/>
    </source>
</evidence>
<comment type="caution">
    <text evidence="1">The sequence shown here is derived from an EMBL/GenBank/DDBJ whole genome shotgun (WGS) entry which is preliminary data.</text>
</comment>
<dbReference type="Proteomes" id="UP000005139">
    <property type="component" value="Unassembled WGS sequence"/>
</dbReference>
<accession>A1HQ37</accession>
<reference evidence="1 2" key="1">
    <citation type="submission" date="2007-01" db="EMBL/GenBank/DDBJ databases">
        <title>Annotation of the draft genome assembly of Thermosinus carboxydivorans Nor1.</title>
        <authorList>
            <consortium name="US DOE Joint Genome Institute (JGI-ORNL)"/>
            <person name="Larimer F."/>
            <person name="Land M."/>
            <person name="Hauser L."/>
        </authorList>
    </citation>
    <scope>NUCLEOTIDE SEQUENCE [LARGE SCALE GENOMIC DNA]</scope>
    <source>
        <strain evidence="1 2">Nor1</strain>
    </source>
</reference>
<gene>
    <name evidence="1" type="ORF">TcarDRAFT_1575</name>
</gene>
<proteinExistence type="predicted"/>
<keyword evidence="2" id="KW-1185">Reference proteome</keyword>
<dbReference type="OrthoDB" id="6194521at2"/>
<sequence length="165" mass="19138">MLSKEIRQALAEYVNQHKNIYTTYALQDNTRDYGLAYSIAYEEVKDFIETKQKRTFKQVLFHFIDSKNMSDAEIYRKANIDRRHFHKIRSKPDYRPGKSTIIAIALALELDKNDTITLLNSAGYTLSDSDAFDLVIQFCLEKKIYDIHDVNLALDFMGLKPLTGC</sequence>
<reference evidence="1 2" key="2">
    <citation type="submission" date="2007-01" db="EMBL/GenBank/DDBJ databases">
        <title>Sequencing of the draft genome and assembly of Thermosinus carboxydivorans Nor1.</title>
        <authorList>
            <consortium name="US DOE Joint Genome Institute (JGI-PGF)"/>
            <person name="Copeland A."/>
            <person name="Lucas S."/>
            <person name="Lapidus A."/>
            <person name="Barry K."/>
            <person name="Glavina del Rio T."/>
            <person name="Dalin E."/>
            <person name="Tice H."/>
            <person name="Bruce D."/>
            <person name="Pitluck S."/>
            <person name="Richardson P."/>
        </authorList>
    </citation>
    <scope>NUCLEOTIDE SEQUENCE [LARGE SCALE GENOMIC DNA]</scope>
    <source>
        <strain evidence="1 2">Nor1</strain>
    </source>
</reference>
<evidence type="ECO:0000313" key="1">
    <source>
        <dbReference type="EMBL" id="EAX47886.1"/>
    </source>
</evidence>
<dbReference type="AlphaFoldDB" id="A1HQ37"/>
<dbReference type="RefSeq" id="WP_007289146.1">
    <property type="nucleotide sequence ID" value="NZ_AAWL01000006.1"/>
</dbReference>
<dbReference type="EMBL" id="AAWL01000006">
    <property type="protein sequence ID" value="EAX47886.1"/>
    <property type="molecule type" value="Genomic_DNA"/>
</dbReference>
<name>A1HQ37_9FIRM</name>
<protein>
    <recommendedName>
        <fullName evidence="3">Appr-1-p processing domain protein</fullName>
    </recommendedName>
</protein>